<protein>
    <recommendedName>
        <fullName evidence="4">Methyltransferase type 11 domain-containing protein</fullName>
    </recommendedName>
</protein>
<dbReference type="STRING" id="1797727.A3B51_00615"/>
<dbReference type="EMBL" id="MFBQ01000045">
    <property type="protein sequence ID" value="OGE03726.1"/>
    <property type="molecule type" value="Genomic_DNA"/>
</dbReference>
<accession>A0A1F5HHZ0</accession>
<name>A0A1F5HHZ0_9BACT</name>
<gene>
    <name evidence="2" type="ORF">A3B51_00615</name>
</gene>
<evidence type="ECO:0000313" key="2">
    <source>
        <dbReference type="EMBL" id="OGE03726.1"/>
    </source>
</evidence>
<keyword evidence="1" id="KW-0472">Membrane</keyword>
<dbReference type="Pfam" id="PF13489">
    <property type="entry name" value="Methyltransf_23"/>
    <property type="match status" value="1"/>
</dbReference>
<dbReference type="CDD" id="cd02440">
    <property type="entry name" value="AdoMet_MTases"/>
    <property type="match status" value="1"/>
</dbReference>
<dbReference type="Gene3D" id="3.40.50.150">
    <property type="entry name" value="Vaccinia Virus protein VP39"/>
    <property type="match status" value="1"/>
</dbReference>
<dbReference type="InterPro" id="IPR029063">
    <property type="entry name" value="SAM-dependent_MTases_sf"/>
</dbReference>
<proteinExistence type="predicted"/>
<evidence type="ECO:0008006" key="4">
    <source>
        <dbReference type="Google" id="ProtNLM"/>
    </source>
</evidence>
<feature type="transmembrane region" description="Helical" evidence="1">
    <location>
        <begin position="189"/>
        <end position="207"/>
    </location>
</feature>
<sequence>MNRSLIINSIPFSPSKLDFSHFLIKEIGSIIKGGKDFLDVGCGRLFFYDLLLQINAKGNYIGVDLEPRGTINPLSKLSSKVVKTDFLKFSSPKKFDIIACLWVLEHIKSDKVVLNRAAHFLKRGGYLILAIPSIWSWPFEFGRHGYHYYSKNQIVRYIEEVGLKIEYFYESAGFFGFLFMIVYNWSRFLILVVSLPIFFIFSIFGIYRKSWKDFSKSLISSTLYRYHRLKFCIVVHNYIVRALVTIDNLFKLLPASYVIIVKK</sequence>
<keyword evidence="1" id="KW-0812">Transmembrane</keyword>
<dbReference type="AlphaFoldDB" id="A0A1F5HHZ0"/>
<dbReference type="PANTHER" id="PTHR43861">
    <property type="entry name" value="TRANS-ACONITATE 2-METHYLTRANSFERASE-RELATED"/>
    <property type="match status" value="1"/>
</dbReference>
<dbReference type="Proteomes" id="UP000176780">
    <property type="component" value="Unassembled WGS sequence"/>
</dbReference>
<evidence type="ECO:0000313" key="3">
    <source>
        <dbReference type="Proteomes" id="UP000176780"/>
    </source>
</evidence>
<dbReference type="PANTHER" id="PTHR43861:SF6">
    <property type="entry name" value="METHYLTRANSFERASE TYPE 11"/>
    <property type="match status" value="1"/>
</dbReference>
<comment type="caution">
    <text evidence="2">The sequence shown here is derived from an EMBL/GenBank/DDBJ whole genome shotgun (WGS) entry which is preliminary data.</text>
</comment>
<keyword evidence="1" id="KW-1133">Transmembrane helix</keyword>
<evidence type="ECO:0000256" key="1">
    <source>
        <dbReference type="SAM" id="Phobius"/>
    </source>
</evidence>
<reference evidence="2 3" key="1">
    <citation type="journal article" date="2016" name="Nat. Commun.">
        <title>Thousands of microbial genomes shed light on interconnected biogeochemical processes in an aquifer system.</title>
        <authorList>
            <person name="Anantharaman K."/>
            <person name="Brown C.T."/>
            <person name="Hug L.A."/>
            <person name="Sharon I."/>
            <person name="Castelle C.J."/>
            <person name="Probst A.J."/>
            <person name="Thomas B.C."/>
            <person name="Singh A."/>
            <person name="Wilkins M.J."/>
            <person name="Karaoz U."/>
            <person name="Brodie E.L."/>
            <person name="Williams K.H."/>
            <person name="Hubbard S.S."/>
            <person name="Banfield J.F."/>
        </authorList>
    </citation>
    <scope>NUCLEOTIDE SEQUENCE [LARGE SCALE GENOMIC DNA]</scope>
</reference>
<dbReference type="SUPFAM" id="SSF53335">
    <property type="entry name" value="S-adenosyl-L-methionine-dependent methyltransferases"/>
    <property type="match status" value="1"/>
</dbReference>
<organism evidence="2 3">
    <name type="scientific">Candidatus Curtissbacteria bacterium RIFCSPLOWO2_01_FULL_41_18</name>
    <dbReference type="NCBI Taxonomy" id="1797727"/>
    <lineage>
        <taxon>Bacteria</taxon>
        <taxon>Candidatus Curtissiibacteriota</taxon>
    </lineage>
</organism>